<feature type="region of interest" description="Disordered" evidence="1">
    <location>
        <begin position="269"/>
        <end position="299"/>
    </location>
</feature>
<gene>
    <name evidence="2" type="ORF">FA13DRAFT_1857187</name>
</gene>
<proteinExistence type="predicted"/>
<keyword evidence="3" id="KW-1185">Reference proteome</keyword>
<protein>
    <submittedName>
        <fullName evidence="2">Uncharacterized protein</fullName>
    </submittedName>
</protein>
<accession>A0A4Y7T8Z3</accession>
<name>A0A4Y7T8Z3_COPMI</name>
<reference evidence="2 3" key="1">
    <citation type="journal article" date="2019" name="Nat. Ecol. Evol.">
        <title>Megaphylogeny resolves global patterns of mushroom evolution.</title>
        <authorList>
            <person name="Varga T."/>
            <person name="Krizsan K."/>
            <person name="Foldi C."/>
            <person name="Dima B."/>
            <person name="Sanchez-Garcia M."/>
            <person name="Sanchez-Ramirez S."/>
            <person name="Szollosi G.J."/>
            <person name="Szarkandi J.G."/>
            <person name="Papp V."/>
            <person name="Albert L."/>
            <person name="Andreopoulos W."/>
            <person name="Angelini C."/>
            <person name="Antonin V."/>
            <person name="Barry K.W."/>
            <person name="Bougher N.L."/>
            <person name="Buchanan P."/>
            <person name="Buyck B."/>
            <person name="Bense V."/>
            <person name="Catcheside P."/>
            <person name="Chovatia M."/>
            <person name="Cooper J."/>
            <person name="Damon W."/>
            <person name="Desjardin D."/>
            <person name="Finy P."/>
            <person name="Geml J."/>
            <person name="Haridas S."/>
            <person name="Hughes K."/>
            <person name="Justo A."/>
            <person name="Karasinski D."/>
            <person name="Kautmanova I."/>
            <person name="Kiss B."/>
            <person name="Kocsube S."/>
            <person name="Kotiranta H."/>
            <person name="LaButti K.M."/>
            <person name="Lechner B.E."/>
            <person name="Liimatainen K."/>
            <person name="Lipzen A."/>
            <person name="Lukacs Z."/>
            <person name="Mihaltcheva S."/>
            <person name="Morgado L.N."/>
            <person name="Niskanen T."/>
            <person name="Noordeloos M.E."/>
            <person name="Ohm R.A."/>
            <person name="Ortiz-Santana B."/>
            <person name="Ovrebo C."/>
            <person name="Racz N."/>
            <person name="Riley R."/>
            <person name="Savchenko A."/>
            <person name="Shiryaev A."/>
            <person name="Soop K."/>
            <person name="Spirin V."/>
            <person name="Szebenyi C."/>
            <person name="Tomsovsky M."/>
            <person name="Tulloss R.E."/>
            <person name="Uehling J."/>
            <person name="Grigoriev I.V."/>
            <person name="Vagvolgyi C."/>
            <person name="Papp T."/>
            <person name="Martin F.M."/>
            <person name="Miettinen O."/>
            <person name="Hibbett D.S."/>
            <person name="Nagy L.G."/>
        </authorList>
    </citation>
    <scope>NUCLEOTIDE SEQUENCE [LARGE SCALE GENOMIC DNA]</scope>
    <source>
        <strain evidence="2 3">FP101781</strain>
    </source>
</reference>
<dbReference type="EMBL" id="QPFP01000023">
    <property type="protein sequence ID" value="TEB30418.1"/>
    <property type="molecule type" value="Genomic_DNA"/>
</dbReference>
<sequence length="322" mass="36199">MEWWPGGQKKCVASLPDIPRAIGSSLQMLFLRRPINSGERTEQKQGQVERSMSESLVSTLRSPQLENRRWGGTNPVLLVKGKRRSLQVILDISHHEMKIEPSTYGQQFIWKQALRRCSAASLLAGINVHRDLRLPVPMEESRSALMPGSLEVVLKGWAPRFGGHQEAQRDVQNRDFEHHFNFNTMKLEVDHNRAELALAWDRTGEDEQAADRNRALFPSHLHLLIANLKQDGLEDEIRGLNMRGPGCVATTAHPIIPQSGRPLCIQFRNTRKRHSSRRGTRHTANYLPGPSGKVPFSNAVSASDGAQGFDANDSSLQFTRTL</sequence>
<evidence type="ECO:0000313" key="2">
    <source>
        <dbReference type="EMBL" id="TEB30418.1"/>
    </source>
</evidence>
<evidence type="ECO:0000313" key="3">
    <source>
        <dbReference type="Proteomes" id="UP000298030"/>
    </source>
</evidence>
<organism evidence="2 3">
    <name type="scientific">Coprinellus micaceus</name>
    <name type="common">Glistening ink-cap mushroom</name>
    <name type="synonym">Coprinus micaceus</name>
    <dbReference type="NCBI Taxonomy" id="71717"/>
    <lineage>
        <taxon>Eukaryota</taxon>
        <taxon>Fungi</taxon>
        <taxon>Dikarya</taxon>
        <taxon>Basidiomycota</taxon>
        <taxon>Agaricomycotina</taxon>
        <taxon>Agaricomycetes</taxon>
        <taxon>Agaricomycetidae</taxon>
        <taxon>Agaricales</taxon>
        <taxon>Agaricineae</taxon>
        <taxon>Psathyrellaceae</taxon>
        <taxon>Coprinellus</taxon>
    </lineage>
</organism>
<dbReference type="AlphaFoldDB" id="A0A4Y7T8Z3"/>
<evidence type="ECO:0000256" key="1">
    <source>
        <dbReference type="SAM" id="MobiDB-lite"/>
    </source>
</evidence>
<comment type="caution">
    <text evidence="2">The sequence shown here is derived from an EMBL/GenBank/DDBJ whole genome shotgun (WGS) entry which is preliminary data.</text>
</comment>
<feature type="compositionally biased region" description="Basic residues" evidence="1">
    <location>
        <begin position="269"/>
        <end position="281"/>
    </location>
</feature>
<dbReference type="Proteomes" id="UP000298030">
    <property type="component" value="Unassembled WGS sequence"/>
</dbReference>